<dbReference type="EMBL" id="MU001637">
    <property type="protein sequence ID" value="KAF2481662.1"/>
    <property type="molecule type" value="Genomic_DNA"/>
</dbReference>
<evidence type="ECO:0000313" key="4">
    <source>
        <dbReference type="Proteomes" id="UP000799767"/>
    </source>
</evidence>
<dbReference type="PANTHER" id="PTHR33928">
    <property type="entry name" value="POLYGALACTURONASE QRT3"/>
    <property type="match status" value="1"/>
</dbReference>
<dbReference type="InterPro" id="IPR039279">
    <property type="entry name" value="QRT3-like"/>
</dbReference>
<dbReference type="PANTHER" id="PTHR33928:SF2">
    <property type="entry name" value="PECTATE LYASE SUPERFAMILY PROTEIN DOMAIN-CONTAINING PROTEIN-RELATED"/>
    <property type="match status" value="1"/>
</dbReference>
<keyword evidence="4" id="KW-1185">Reference proteome</keyword>
<name>A0A6A6PNS2_9PEZI</name>
<dbReference type="InterPro" id="IPR012334">
    <property type="entry name" value="Pectin_lyas_fold"/>
</dbReference>
<dbReference type="InterPro" id="IPR024535">
    <property type="entry name" value="RHGA/B-epi-like_pectate_lyase"/>
</dbReference>
<dbReference type="Proteomes" id="UP000799767">
    <property type="component" value="Unassembled WGS sequence"/>
</dbReference>
<dbReference type="FunFam" id="2.160.20.10:FF:000026">
    <property type="entry name" value="Exo-beta-1,3-glucanase Exg0"/>
    <property type="match status" value="1"/>
</dbReference>
<dbReference type="OrthoDB" id="1046782at2759"/>
<dbReference type="SUPFAM" id="SSF51126">
    <property type="entry name" value="Pectin lyase-like"/>
    <property type="match status" value="2"/>
</dbReference>
<dbReference type="CDD" id="cd23668">
    <property type="entry name" value="GH55_beta13glucanase-like"/>
    <property type="match status" value="1"/>
</dbReference>
<dbReference type="Pfam" id="PF12708">
    <property type="entry name" value="Pect-lyase_RHGA_epim"/>
    <property type="match status" value="2"/>
</dbReference>
<proteinExistence type="predicted"/>
<dbReference type="AlphaFoldDB" id="A0A6A6PNS2"/>
<dbReference type="FunFam" id="2.160.20.10:FF:000023">
    <property type="entry name" value="Exo-beta-1,3-glucanase Exg0"/>
    <property type="match status" value="1"/>
</dbReference>
<sequence>MHSSFLFAAFLAAVTPSLAQNGHYEPEQDWIPEVQQDVQHALTEFAPYTAFKGLPGVKIDAKLNVPFSQAQAASPQCNYWLENITHQGIAAFNSNPSTYQVFRNVKDFGAKGDGVTDDTKAINLAISSGNRCAPGSCSSSTTQPALVYFPAGTYMISSSIVDYYYTQLIGNPNCVPTIRAFSTFNAPAGYIGLIDGDPYVGAGGSLAYGSTNVFWRQIRNFIIDMTLLPPQASVTGIHWPTGQATSIQNVVFNMNANKGTLHQGIYIESGSGGFMTDLVFNGGRYGGNFGNQQFTMRNMTFNGVVTAINQIWDWGWTYYGLNINNCTLGLNMSTVGANGLSVGSVTLFDSTVSNTPVFVRTGYVQGSSSPPTANSLILENISLNNVPVAVQGGNGKTALAGTPTNTKISAWGEGHEYTPNGPTTFQSNISPVNRPSALLGSNGNYYVQSKPQYASYPVSSFISARSAGATGNGKTDDTAALQKAINSAVAQNKILFVDAGDYIVTSTLLFPPGLNIVGESYSVILSRGSFFNNMNNPQPIVQIGNPGQTGSIQWSDMIVSTQGQQQGAILFQYNLNSAGSSSSSWGSSSSGGVSGIWDVHARIGGFAGSNLQAANCPITPKTTVTASNLNKNCIAAFLTLHITEQSSGLYLENNWLWTADHDADSQAETQITVYSGRGLLDESAGPVWLVGGAVEHHTLYQYQFVNASTVFAGQIQTETPYYQPNPSAPTPWTYNATYSDPKFAKATITANGYTIPNADAWGLRIVSSDNILIYGAGFYSFFNNYSTTCSAQGNGEICQSEIFQLQGSNSNINVYNENTVGTHYQITTGNTQTAYYNDNLDGFVDTIALYRTS</sequence>
<accession>A0A6A6PNS2</accession>
<protein>
    <submittedName>
        <fullName evidence="3">Exo-beta-1,3-glucanase-like protein</fullName>
    </submittedName>
</protein>
<feature type="chain" id="PRO_5025679141" evidence="1">
    <location>
        <begin position="20"/>
        <end position="853"/>
    </location>
</feature>
<dbReference type="GO" id="GO:0004650">
    <property type="term" value="F:polygalacturonase activity"/>
    <property type="evidence" value="ECO:0007669"/>
    <property type="project" value="InterPro"/>
</dbReference>
<organism evidence="3 4">
    <name type="scientific">Neohortaea acidophila</name>
    <dbReference type="NCBI Taxonomy" id="245834"/>
    <lineage>
        <taxon>Eukaryota</taxon>
        <taxon>Fungi</taxon>
        <taxon>Dikarya</taxon>
        <taxon>Ascomycota</taxon>
        <taxon>Pezizomycotina</taxon>
        <taxon>Dothideomycetes</taxon>
        <taxon>Dothideomycetidae</taxon>
        <taxon>Mycosphaerellales</taxon>
        <taxon>Teratosphaeriaceae</taxon>
        <taxon>Neohortaea</taxon>
    </lineage>
</organism>
<dbReference type="GeneID" id="54479251"/>
<evidence type="ECO:0000259" key="2">
    <source>
        <dbReference type="Pfam" id="PF12708"/>
    </source>
</evidence>
<feature type="domain" description="Rhamnogalacturonase A/B/Epimerase-like pectate lyase" evidence="2">
    <location>
        <begin position="461"/>
        <end position="530"/>
    </location>
</feature>
<evidence type="ECO:0000256" key="1">
    <source>
        <dbReference type="SAM" id="SignalP"/>
    </source>
</evidence>
<reference evidence="3" key="1">
    <citation type="journal article" date="2020" name="Stud. Mycol.">
        <title>101 Dothideomycetes genomes: a test case for predicting lifestyles and emergence of pathogens.</title>
        <authorList>
            <person name="Haridas S."/>
            <person name="Albert R."/>
            <person name="Binder M."/>
            <person name="Bloem J."/>
            <person name="Labutti K."/>
            <person name="Salamov A."/>
            <person name="Andreopoulos B."/>
            <person name="Baker S."/>
            <person name="Barry K."/>
            <person name="Bills G."/>
            <person name="Bluhm B."/>
            <person name="Cannon C."/>
            <person name="Castanera R."/>
            <person name="Culley D."/>
            <person name="Daum C."/>
            <person name="Ezra D."/>
            <person name="Gonzalez J."/>
            <person name="Henrissat B."/>
            <person name="Kuo A."/>
            <person name="Liang C."/>
            <person name="Lipzen A."/>
            <person name="Lutzoni F."/>
            <person name="Magnuson J."/>
            <person name="Mondo S."/>
            <person name="Nolan M."/>
            <person name="Ohm R."/>
            <person name="Pangilinan J."/>
            <person name="Park H.-J."/>
            <person name="Ramirez L."/>
            <person name="Alfaro M."/>
            <person name="Sun H."/>
            <person name="Tritt A."/>
            <person name="Yoshinaga Y."/>
            <person name="Zwiers L.-H."/>
            <person name="Turgeon B."/>
            <person name="Goodwin S."/>
            <person name="Spatafora J."/>
            <person name="Crous P."/>
            <person name="Grigoriev I."/>
        </authorList>
    </citation>
    <scope>NUCLEOTIDE SEQUENCE</scope>
    <source>
        <strain evidence="3">CBS 113389</strain>
    </source>
</reference>
<feature type="signal peptide" evidence="1">
    <location>
        <begin position="1"/>
        <end position="19"/>
    </location>
</feature>
<dbReference type="InterPro" id="IPR011050">
    <property type="entry name" value="Pectin_lyase_fold/virulence"/>
</dbReference>
<dbReference type="Gene3D" id="2.160.20.10">
    <property type="entry name" value="Single-stranded right-handed beta-helix, Pectin lyase-like"/>
    <property type="match status" value="2"/>
</dbReference>
<gene>
    <name evidence="3" type="ORF">BDY17DRAFT_354407</name>
</gene>
<keyword evidence="1" id="KW-0732">Signal</keyword>
<dbReference type="RefSeq" id="XP_033588232.1">
    <property type="nucleotide sequence ID" value="XM_033738249.1"/>
</dbReference>
<feature type="domain" description="Rhamnogalacturonase A/B/Epimerase-like pectate lyase" evidence="2">
    <location>
        <begin position="102"/>
        <end position="330"/>
    </location>
</feature>
<evidence type="ECO:0000313" key="3">
    <source>
        <dbReference type="EMBL" id="KAF2481662.1"/>
    </source>
</evidence>